<proteinExistence type="predicted"/>
<protein>
    <submittedName>
        <fullName evidence="2">Uncharacterized protein</fullName>
    </submittedName>
</protein>
<dbReference type="WBParaSite" id="ES5_v2.g26690.t1">
    <property type="protein sequence ID" value="ES5_v2.g26690.t1"/>
    <property type="gene ID" value="ES5_v2.g26690"/>
</dbReference>
<organism evidence="1 2">
    <name type="scientific">Panagrolaimus sp. ES5</name>
    <dbReference type="NCBI Taxonomy" id="591445"/>
    <lineage>
        <taxon>Eukaryota</taxon>
        <taxon>Metazoa</taxon>
        <taxon>Ecdysozoa</taxon>
        <taxon>Nematoda</taxon>
        <taxon>Chromadorea</taxon>
        <taxon>Rhabditida</taxon>
        <taxon>Tylenchina</taxon>
        <taxon>Panagrolaimomorpha</taxon>
        <taxon>Panagrolaimoidea</taxon>
        <taxon>Panagrolaimidae</taxon>
        <taxon>Panagrolaimus</taxon>
    </lineage>
</organism>
<evidence type="ECO:0000313" key="2">
    <source>
        <dbReference type="WBParaSite" id="ES5_v2.g26690.t1"/>
    </source>
</evidence>
<name>A0AC34GB95_9BILA</name>
<dbReference type="Proteomes" id="UP000887579">
    <property type="component" value="Unplaced"/>
</dbReference>
<sequence>MSGVKGKDRLMLYTIRSAYVSFNFKGRPENELFREFANACNLTKYTITSGGNNYAHPPQYAT</sequence>
<reference evidence="2" key="1">
    <citation type="submission" date="2022-11" db="UniProtKB">
        <authorList>
            <consortium name="WormBaseParasite"/>
        </authorList>
    </citation>
    <scope>IDENTIFICATION</scope>
</reference>
<accession>A0AC34GB95</accession>
<evidence type="ECO:0000313" key="1">
    <source>
        <dbReference type="Proteomes" id="UP000887579"/>
    </source>
</evidence>